<name>A0A450XYL8_9GAMM</name>
<sequence>MTPGPEQIRQQIEKLTTNLVRLSLCNHQNFPALRDLKHGFREIGIGAKDNISQALKNIPYRDIYAELERTQNYNLRMLDGALIQMGYRFRGNHIEAHRLAFFPSPFLEEFQQPGDLP</sequence>
<gene>
    <name evidence="1" type="ORF">BECKMB1821G_GA0114241_10713</name>
    <name evidence="3" type="ORF">BECKMB1821H_GA0114242_105912</name>
    <name evidence="2" type="ORF">BECKMB1821I_GA0114274_107012</name>
</gene>
<dbReference type="EMBL" id="CAADGH010000059">
    <property type="protein sequence ID" value="VFK76492.1"/>
    <property type="molecule type" value="Genomic_DNA"/>
</dbReference>
<protein>
    <submittedName>
        <fullName evidence="2">Uncharacterized conserved protein (DUF2290)</fullName>
    </submittedName>
</protein>
<evidence type="ECO:0000313" key="1">
    <source>
        <dbReference type="EMBL" id="VFK30826.1"/>
    </source>
</evidence>
<evidence type="ECO:0000313" key="3">
    <source>
        <dbReference type="EMBL" id="VFK76492.1"/>
    </source>
</evidence>
<accession>A0A450XYL8</accession>
<dbReference type="EMBL" id="CAADFQ010000070">
    <property type="protein sequence ID" value="VFK34389.1"/>
    <property type="molecule type" value="Genomic_DNA"/>
</dbReference>
<reference evidence="2" key="1">
    <citation type="submission" date="2019-02" db="EMBL/GenBank/DDBJ databases">
        <authorList>
            <person name="Gruber-Vodicka R. H."/>
            <person name="Seah K. B. B."/>
        </authorList>
    </citation>
    <scope>NUCLEOTIDE SEQUENCE</scope>
    <source>
        <strain evidence="1">BECK_BZ197</strain>
        <strain evidence="3">BECK_BZ198</strain>
        <strain evidence="2">BECK_BZ199</strain>
    </source>
</reference>
<evidence type="ECO:0000313" key="2">
    <source>
        <dbReference type="EMBL" id="VFK34389.1"/>
    </source>
</evidence>
<dbReference type="Pfam" id="PF10053">
    <property type="entry name" value="DUF2290"/>
    <property type="match status" value="1"/>
</dbReference>
<organism evidence="2">
    <name type="scientific">Candidatus Kentrum sp. MB</name>
    <dbReference type="NCBI Taxonomy" id="2138164"/>
    <lineage>
        <taxon>Bacteria</taxon>
        <taxon>Pseudomonadati</taxon>
        <taxon>Pseudomonadota</taxon>
        <taxon>Gammaproteobacteria</taxon>
        <taxon>Candidatus Kentrum</taxon>
    </lineage>
</organism>
<dbReference type="InterPro" id="IPR018742">
    <property type="entry name" value="DUF2290"/>
</dbReference>
<dbReference type="EMBL" id="CAADFO010000071">
    <property type="protein sequence ID" value="VFK30826.1"/>
    <property type="molecule type" value="Genomic_DNA"/>
</dbReference>
<dbReference type="AlphaFoldDB" id="A0A450XYL8"/>
<proteinExistence type="predicted"/>